<name>A0A5E4SLQ2_9BURK</name>
<evidence type="ECO:0000313" key="1">
    <source>
        <dbReference type="EMBL" id="VVD75284.1"/>
    </source>
</evidence>
<reference evidence="1 2" key="1">
    <citation type="submission" date="2019-08" db="EMBL/GenBank/DDBJ databases">
        <authorList>
            <person name="Peeters C."/>
        </authorList>
    </citation>
    <scope>NUCLEOTIDE SEQUENCE [LARGE SCALE GENOMIC DNA]</scope>
    <source>
        <strain evidence="1 2">LMG 31011</strain>
    </source>
</reference>
<protein>
    <submittedName>
        <fullName evidence="1">Uncharacterized protein</fullName>
    </submittedName>
</protein>
<accession>A0A5E4SLQ2</accession>
<proteinExistence type="predicted"/>
<evidence type="ECO:0000313" key="2">
    <source>
        <dbReference type="Proteomes" id="UP000366819"/>
    </source>
</evidence>
<keyword evidence="2" id="KW-1185">Reference proteome</keyword>
<dbReference type="EMBL" id="CABPSN010000001">
    <property type="protein sequence ID" value="VVD75284.1"/>
    <property type="molecule type" value="Genomic_DNA"/>
</dbReference>
<organism evidence="1 2">
    <name type="scientific">Pandoraea aquatica</name>
    <dbReference type="NCBI Taxonomy" id="2508290"/>
    <lineage>
        <taxon>Bacteria</taxon>
        <taxon>Pseudomonadati</taxon>
        <taxon>Pseudomonadota</taxon>
        <taxon>Betaproteobacteria</taxon>
        <taxon>Burkholderiales</taxon>
        <taxon>Burkholderiaceae</taxon>
        <taxon>Pandoraea</taxon>
    </lineage>
</organism>
<dbReference type="Proteomes" id="UP000366819">
    <property type="component" value="Unassembled WGS sequence"/>
</dbReference>
<gene>
    <name evidence="1" type="ORF">PAQ31011_00836</name>
</gene>
<dbReference type="AlphaFoldDB" id="A0A5E4SLQ2"/>
<sequence length="110" mass="12411">MEKSGFTPELYNVPQSFDFESNQIREFVEIANGIEGDDDSDETVGVPGGIRDVATRLLSAIEAYKKMRIHSGNKSMIRYAINDCMQELIALRADVLRSLEQIELLSSQQR</sequence>